<accession>A0A381Q7M7</accession>
<proteinExistence type="predicted"/>
<protein>
    <recommendedName>
        <fullName evidence="2">Phytase-like domain-containing protein</fullName>
    </recommendedName>
</protein>
<dbReference type="EMBL" id="UINC01001184">
    <property type="protein sequence ID" value="SUZ73633.1"/>
    <property type="molecule type" value="Genomic_DNA"/>
</dbReference>
<dbReference type="AlphaFoldDB" id="A0A381Q7M7"/>
<evidence type="ECO:0000313" key="1">
    <source>
        <dbReference type="EMBL" id="SUZ73633.1"/>
    </source>
</evidence>
<name>A0A381Q7M7_9ZZZZ</name>
<organism evidence="1">
    <name type="scientific">marine metagenome</name>
    <dbReference type="NCBI Taxonomy" id="408172"/>
    <lineage>
        <taxon>unclassified sequences</taxon>
        <taxon>metagenomes</taxon>
        <taxon>ecological metagenomes</taxon>
    </lineage>
</organism>
<sequence length="138" mass="15602">MPKLRHKFDAEGLTIIDDQIALFSKDRDSLNTDIYFIPTNGGPLSSINTFNVKALITGADYDNNLGLLALISYDSDGNQYIILFPNFNPKGKNSFKKFRIPIDKSQMESIKIINKNEFWITSEDEGSGHPTLFKIVVR</sequence>
<evidence type="ECO:0008006" key="2">
    <source>
        <dbReference type="Google" id="ProtNLM"/>
    </source>
</evidence>
<reference evidence="1" key="1">
    <citation type="submission" date="2018-05" db="EMBL/GenBank/DDBJ databases">
        <authorList>
            <person name="Lanie J.A."/>
            <person name="Ng W.-L."/>
            <person name="Kazmierczak K.M."/>
            <person name="Andrzejewski T.M."/>
            <person name="Davidsen T.M."/>
            <person name="Wayne K.J."/>
            <person name="Tettelin H."/>
            <person name="Glass J.I."/>
            <person name="Rusch D."/>
            <person name="Podicherti R."/>
            <person name="Tsui H.-C.T."/>
            <person name="Winkler M.E."/>
        </authorList>
    </citation>
    <scope>NUCLEOTIDE SEQUENCE</scope>
</reference>
<gene>
    <name evidence="1" type="ORF">METZ01_LOCUS26487</name>
</gene>